<dbReference type="PANTHER" id="PTHR43547">
    <property type="entry name" value="TWO-COMPONENT HISTIDINE KINASE"/>
    <property type="match status" value="1"/>
</dbReference>
<dbReference type="EC" id="2.7.13.3" evidence="2"/>
<comment type="catalytic activity">
    <reaction evidence="1">
        <text>ATP + protein L-histidine = ADP + protein N-phospho-L-histidine.</text>
        <dbReference type="EC" id="2.7.13.3"/>
    </reaction>
</comment>
<feature type="transmembrane region" description="Helical" evidence="4">
    <location>
        <begin position="233"/>
        <end position="251"/>
    </location>
</feature>
<dbReference type="SUPFAM" id="SSF55781">
    <property type="entry name" value="GAF domain-like"/>
    <property type="match status" value="1"/>
</dbReference>
<feature type="transmembrane region" description="Helical" evidence="4">
    <location>
        <begin position="37"/>
        <end position="57"/>
    </location>
</feature>
<evidence type="ECO:0000256" key="4">
    <source>
        <dbReference type="SAM" id="Phobius"/>
    </source>
</evidence>
<reference evidence="6 7" key="1">
    <citation type="submission" date="2017-05" db="EMBL/GenBank/DDBJ databases">
        <title>Genomic insights into alkan degradation activity of Oleiphilus messinensis.</title>
        <authorList>
            <person name="Kozyavkin S.A."/>
            <person name="Slesarev A.I."/>
            <person name="Golyshin P.N."/>
            <person name="Korzhenkov A."/>
            <person name="Golyshina O.N."/>
            <person name="Toshchakov S.V."/>
        </authorList>
    </citation>
    <scope>NUCLEOTIDE SEQUENCE [LARGE SCALE GENOMIC DNA]</scope>
    <source>
        <strain evidence="6 7">ME102</strain>
    </source>
</reference>
<dbReference type="Gene3D" id="3.30.565.10">
    <property type="entry name" value="Histidine kinase-like ATPase, C-terminal domain"/>
    <property type="match status" value="1"/>
</dbReference>
<evidence type="ECO:0000313" key="7">
    <source>
        <dbReference type="Proteomes" id="UP000196027"/>
    </source>
</evidence>
<dbReference type="InterPro" id="IPR036890">
    <property type="entry name" value="HATPase_C_sf"/>
</dbReference>
<dbReference type="AlphaFoldDB" id="A0A1Y0I6U0"/>
<feature type="transmembrane region" description="Helical" evidence="4">
    <location>
        <begin position="105"/>
        <end position="126"/>
    </location>
</feature>
<dbReference type="Pfam" id="PF02518">
    <property type="entry name" value="HATPase_c"/>
    <property type="match status" value="1"/>
</dbReference>
<protein>
    <recommendedName>
        <fullName evidence="2">histidine kinase</fullName>
        <ecNumber evidence="2">2.7.13.3</ecNumber>
    </recommendedName>
</protein>
<dbReference type="SMART" id="SM00387">
    <property type="entry name" value="HATPase_c"/>
    <property type="match status" value="1"/>
</dbReference>
<dbReference type="GO" id="GO:0000155">
    <property type="term" value="F:phosphorelay sensor kinase activity"/>
    <property type="evidence" value="ECO:0007669"/>
    <property type="project" value="TreeGrafter"/>
</dbReference>
<keyword evidence="7" id="KW-1185">Reference proteome</keyword>
<gene>
    <name evidence="6" type="ORF">OLMES_2139</name>
</gene>
<name>A0A1Y0I6U0_9GAMM</name>
<evidence type="ECO:0000259" key="5">
    <source>
        <dbReference type="PROSITE" id="PS50109"/>
    </source>
</evidence>
<dbReference type="InterPro" id="IPR014265">
    <property type="entry name" value="XrtA/PrsK"/>
</dbReference>
<evidence type="ECO:0000313" key="6">
    <source>
        <dbReference type="EMBL" id="ARU56212.1"/>
    </source>
</evidence>
<dbReference type="InterPro" id="IPR005467">
    <property type="entry name" value="His_kinase_dom"/>
</dbReference>
<dbReference type="InterPro" id="IPR004358">
    <property type="entry name" value="Sig_transdc_His_kin-like_C"/>
</dbReference>
<feature type="transmembrane region" description="Helical" evidence="4">
    <location>
        <begin position="6"/>
        <end position="25"/>
    </location>
</feature>
<dbReference type="RefSeq" id="WP_087461231.1">
    <property type="nucleotide sequence ID" value="NZ_CP021425.1"/>
</dbReference>
<keyword evidence="6" id="KW-0808">Transferase</keyword>
<organism evidence="6 7">
    <name type="scientific">Oleiphilus messinensis</name>
    <dbReference type="NCBI Taxonomy" id="141451"/>
    <lineage>
        <taxon>Bacteria</taxon>
        <taxon>Pseudomonadati</taxon>
        <taxon>Pseudomonadota</taxon>
        <taxon>Gammaproteobacteria</taxon>
        <taxon>Oceanospirillales</taxon>
        <taxon>Oleiphilaceae</taxon>
        <taxon>Oleiphilus</taxon>
    </lineage>
</organism>
<dbReference type="Proteomes" id="UP000196027">
    <property type="component" value="Chromosome"/>
</dbReference>
<keyword evidence="4" id="KW-0472">Membrane</keyword>
<dbReference type="PROSITE" id="PS50109">
    <property type="entry name" value="HIS_KIN"/>
    <property type="match status" value="1"/>
</dbReference>
<evidence type="ECO:0000256" key="3">
    <source>
        <dbReference type="ARBA" id="ARBA00022553"/>
    </source>
</evidence>
<sequence>MDIQFGFLSHLSGAIVFGLLSVLIAKGLLRRSSDKALLWACAITTFWMLALACQSVYGYPSFHLRYGLELCRNIAWVFVLVSIFQFEKGTSDQKLTGKTLKGAIFFFYALLLVFLVIEGFFAINLISGTVLLAGQITSSVIGLMLLELAWRNASVYGRTSAKYLCVSLIFIFGYDFFLYSDALLFGMISSAFWDARGAVNSLVAPLIAITLINSRKQPVEVQVSRQIVFHTSTLFLAGVYLLLISTGGYYIRAFGGTWGEALQTLFFSLAALILILLISSKPFRARVMLFISKNFFDYKYDYREEWLKSTHTLTNQGEQSPLEERVIRVISGLVESHSGALWLKDEDNNLALECSVNFNVPKHNTIHQSSEIVRYFEQNNWIIDLAEYGSDPTKYNFLDVPDCITNTSDPWLIVPLYASEELHGFVVISEPVTKVELNWENYDLIKVVSSQACSFLAQNIYQEKLAQSKQFEAVNRTSAFMVHDLKTIIAQLSLLTQNAHKFKNNPAFVDDMIKTTEHTVDKMQHLLQQIRNPQAQHQTQSIELVALLNRLVDAHGKWKPQPVLSCTEKVVHVRADNDQLYAVIGHILQNAQDATPKDGEVTINLKKNKGMAYIFIQDNGSGMSEDFIKHQLFKPFVSTKGLTGMGIGAYQSREYLKRLGGNIEVTSQINIGTCFTLHIPLDFRQGHE</sequence>
<dbReference type="InterPro" id="IPR003594">
    <property type="entry name" value="HATPase_dom"/>
</dbReference>
<keyword evidence="3" id="KW-0597">Phosphoprotein</keyword>
<keyword evidence="6" id="KW-0418">Kinase</keyword>
<feature type="transmembrane region" description="Helical" evidence="4">
    <location>
        <begin position="63"/>
        <end position="84"/>
    </location>
</feature>
<dbReference type="KEGG" id="ome:OLMES_2139"/>
<feature type="transmembrane region" description="Helical" evidence="4">
    <location>
        <begin position="257"/>
        <end position="278"/>
    </location>
</feature>
<dbReference type="PRINTS" id="PR00344">
    <property type="entry name" value="BCTRLSENSOR"/>
</dbReference>
<dbReference type="PANTHER" id="PTHR43547:SF2">
    <property type="entry name" value="HYBRID SIGNAL TRANSDUCTION HISTIDINE KINASE C"/>
    <property type="match status" value="1"/>
</dbReference>
<dbReference type="SUPFAM" id="SSF55874">
    <property type="entry name" value="ATPase domain of HSP90 chaperone/DNA topoisomerase II/histidine kinase"/>
    <property type="match status" value="1"/>
</dbReference>
<feature type="transmembrane region" description="Helical" evidence="4">
    <location>
        <begin position="161"/>
        <end position="179"/>
    </location>
</feature>
<accession>A0A1Y0I6U0</accession>
<proteinExistence type="predicted"/>
<keyword evidence="4" id="KW-0812">Transmembrane</keyword>
<keyword evidence="4" id="KW-1133">Transmembrane helix</keyword>
<dbReference type="NCBIfam" id="TIGR02916">
    <property type="entry name" value="PEP_his_kin"/>
    <property type="match status" value="1"/>
</dbReference>
<dbReference type="EMBL" id="CP021425">
    <property type="protein sequence ID" value="ARU56212.1"/>
    <property type="molecule type" value="Genomic_DNA"/>
</dbReference>
<dbReference type="OrthoDB" id="9785691at2"/>
<evidence type="ECO:0000256" key="1">
    <source>
        <dbReference type="ARBA" id="ARBA00000085"/>
    </source>
</evidence>
<feature type="transmembrane region" description="Helical" evidence="4">
    <location>
        <begin position="132"/>
        <end position="149"/>
    </location>
</feature>
<feature type="domain" description="Histidine kinase" evidence="5">
    <location>
        <begin position="480"/>
        <end position="683"/>
    </location>
</feature>
<evidence type="ECO:0000256" key="2">
    <source>
        <dbReference type="ARBA" id="ARBA00012438"/>
    </source>
</evidence>